<dbReference type="EMBL" id="LXEX01000061">
    <property type="protein sequence ID" value="OAT57288.1"/>
    <property type="molecule type" value="Genomic_DNA"/>
</dbReference>
<dbReference type="Proteomes" id="UP000078431">
    <property type="component" value="Unassembled WGS sequence"/>
</dbReference>
<sequence length="170" mass="18684">MNKTLRNCGGVLMLLALLTTGFTAAARDGASSGANLTGANHTQKEITSFTANGYRGQVGGYTCCVMLPDKWVSGMKVNIEWKSASKNIHSFPGYADEKKYKEWEKSVKDDYVFHSAVVNIPRYDNDSCGLTVHFLPCNKVKATTSCWADGNKNNPIKEPLNMPEPKTCPR</sequence>
<proteinExistence type="predicted"/>
<protein>
    <submittedName>
        <fullName evidence="2">Uncharacterized DUF3304 family protein</fullName>
    </submittedName>
</protein>
<feature type="signal peptide" evidence="1">
    <location>
        <begin position="1"/>
        <end position="25"/>
    </location>
</feature>
<dbReference type="RefSeq" id="WP_061554277.1">
    <property type="nucleotide sequence ID" value="NZ_LXEX01000061.1"/>
</dbReference>
<dbReference type="Pfam" id="PF11745">
    <property type="entry name" value="DUF3304"/>
    <property type="match status" value="1"/>
</dbReference>
<dbReference type="AlphaFoldDB" id="A0AA91EDI4"/>
<evidence type="ECO:0000256" key="1">
    <source>
        <dbReference type="SAM" id="SignalP"/>
    </source>
</evidence>
<dbReference type="InterPro" id="IPR021733">
    <property type="entry name" value="DUF3304"/>
</dbReference>
<evidence type="ECO:0000313" key="3">
    <source>
        <dbReference type="Proteomes" id="UP000078431"/>
    </source>
</evidence>
<accession>A0AA91EDI4</accession>
<keyword evidence="3" id="KW-1185">Reference proteome</keyword>
<evidence type="ECO:0000313" key="2">
    <source>
        <dbReference type="EMBL" id="OAT57288.1"/>
    </source>
</evidence>
<keyword evidence="1" id="KW-0732">Signal</keyword>
<reference evidence="2 3" key="1">
    <citation type="submission" date="2016-04" db="EMBL/GenBank/DDBJ databases">
        <title>ATOL: Assembling a taxonomically balanced genome-scale reconstruction of the evolutionary history of the Enterobacteriaceae.</title>
        <authorList>
            <person name="Plunkett G.III."/>
            <person name="Neeno-Eckwall E.C."/>
            <person name="Glasner J.D."/>
            <person name="Perna N.T."/>
        </authorList>
    </citation>
    <scope>NUCLEOTIDE SEQUENCE [LARGE SCALE GENOMIC DNA]</scope>
    <source>
        <strain evidence="2 3">ATCC 12841</strain>
    </source>
</reference>
<organism evidence="2 3">
    <name type="scientific">Obesumbacterium proteus ATCC 12841</name>
    <dbReference type="NCBI Taxonomy" id="1354268"/>
    <lineage>
        <taxon>Bacteria</taxon>
        <taxon>Pseudomonadati</taxon>
        <taxon>Pseudomonadota</taxon>
        <taxon>Gammaproteobacteria</taxon>
        <taxon>Enterobacterales</taxon>
        <taxon>Hafniaceae</taxon>
        <taxon>Obesumbacterium</taxon>
    </lineage>
</organism>
<feature type="chain" id="PRO_5041665388" evidence="1">
    <location>
        <begin position="26"/>
        <end position="170"/>
    </location>
</feature>
<comment type="caution">
    <text evidence="2">The sequence shown here is derived from an EMBL/GenBank/DDBJ whole genome shotgun (WGS) entry which is preliminary data.</text>
</comment>
<name>A0AA91EDI4_9GAMM</name>
<gene>
    <name evidence="2" type="ORF">M993_04494</name>
</gene>